<evidence type="ECO:0000259" key="15">
    <source>
        <dbReference type="Pfam" id="PF17900"/>
    </source>
</evidence>
<reference evidence="17 18" key="1">
    <citation type="journal article" date="2015" name="Stand. Genomic Sci.">
        <title>Genomic Encyclopedia of Bacterial and Archaeal Type Strains, Phase III: the genomes of soil and plant-associated and newly described type strains.</title>
        <authorList>
            <person name="Whitman W.B."/>
            <person name="Woyke T."/>
            <person name="Klenk H.P."/>
            <person name="Zhou Y."/>
            <person name="Lilburn T.G."/>
            <person name="Beck B.J."/>
            <person name="De Vos P."/>
            <person name="Vandamme P."/>
            <person name="Eisen J.A."/>
            <person name="Garrity G."/>
            <person name="Hugenholtz P."/>
            <person name="Kyrpides N.C."/>
        </authorList>
    </citation>
    <scope>NUCLEOTIDE SEQUENCE [LARGE SCALE GENOMIC DNA]</scope>
    <source>
        <strain evidence="17 18">CGMCC 1.7270</strain>
    </source>
</reference>
<dbReference type="InterPro" id="IPR014782">
    <property type="entry name" value="Peptidase_M1_dom"/>
</dbReference>
<dbReference type="Pfam" id="PF18962">
    <property type="entry name" value="Por_Secre_tail"/>
    <property type="match status" value="1"/>
</dbReference>
<evidence type="ECO:0000256" key="12">
    <source>
        <dbReference type="ARBA" id="ARBA00023049"/>
    </source>
</evidence>
<keyword evidence="18" id="KW-1185">Reference proteome</keyword>
<comment type="cofactor">
    <cofactor evidence="2">
        <name>Zn(2+)</name>
        <dbReference type="ChEBI" id="CHEBI:29105"/>
    </cofactor>
</comment>
<evidence type="ECO:0000256" key="4">
    <source>
        <dbReference type="ARBA" id="ARBA00012564"/>
    </source>
</evidence>
<dbReference type="InterPro" id="IPR042097">
    <property type="entry name" value="Aminopeptidase_N-like_N_sf"/>
</dbReference>
<gene>
    <name evidence="17" type="ORF">IP98_02802</name>
</gene>
<dbReference type="Pfam" id="PF17900">
    <property type="entry name" value="Peptidase_M1_N"/>
    <property type="match status" value="1"/>
</dbReference>
<dbReference type="Gene3D" id="2.60.40.1730">
    <property type="entry name" value="tricorn interacting facor f3 domain"/>
    <property type="match status" value="1"/>
</dbReference>
<dbReference type="GO" id="GO:0008270">
    <property type="term" value="F:zinc ion binding"/>
    <property type="evidence" value="ECO:0007669"/>
    <property type="project" value="InterPro"/>
</dbReference>
<comment type="catalytic activity">
    <reaction evidence="1">
        <text>Release of an N-terminal amino acid, Xaa-|-Yaa- from a peptide, amide or arylamide. Xaa is preferably Ala, but may be most amino acids including Pro (slow action). When a terminal hydrophobic residue is followed by a prolyl residue, the two may be released as an intact Xaa-Pro dipeptide.</text>
        <dbReference type="EC" id="3.4.11.2"/>
    </reaction>
</comment>
<dbReference type="AlphaFoldDB" id="A0A562LKY6"/>
<feature type="chain" id="PRO_5022065722" description="Aminopeptidase N" evidence="13">
    <location>
        <begin position="28"/>
        <end position="648"/>
    </location>
</feature>
<dbReference type="PANTHER" id="PTHR11533:SF174">
    <property type="entry name" value="PUROMYCIN-SENSITIVE AMINOPEPTIDASE-RELATED"/>
    <property type="match status" value="1"/>
</dbReference>
<evidence type="ECO:0000256" key="2">
    <source>
        <dbReference type="ARBA" id="ARBA00001947"/>
    </source>
</evidence>
<keyword evidence="7" id="KW-0645">Protease</keyword>
<comment type="similarity">
    <text evidence="3">Belongs to the peptidase M1 family.</text>
</comment>
<name>A0A562LKY6_9FLAO</name>
<dbReference type="GO" id="GO:0016285">
    <property type="term" value="F:alanyl aminopeptidase activity"/>
    <property type="evidence" value="ECO:0007669"/>
    <property type="project" value="UniProtKB-EC"/>
</dbReference>
<evidence type="ECO:0000256" key="10">
    <source>
        <dbReference type="ARBA" id="ARBA00022801"/>
    </source>
</evidence>
<dbReference type="InterPro" id="IPR050344">
    <property type="entry name" value="Peptidase_M1_aminopeptidases"/>
</dbReference>
<accession>A0A562LKY6</accession>
<organism evidence="17 18">
    <name type="scientific">Flavobacterium cauense R2A-7</name>
    <dbReference type="NCBI Taxonomy" id="1341154"/>
    <lineage>
        <taxon>Bacteria</taxon>
        <taxon>Pseudomonadati</taxon>
        <taxon>Bacteroidota</taxon>
        <taxon>Flavobacteriia</taxon>
        <taxon>Flavobacteriales</taxon>
        <taxon>Flavobacteriaceae</taxon>
        <taxon>Flavobacterium</taxon>
    </lineage>
</organism>
<dbReference type="InterPro" id="IPR045357">
    <property type="entry name" value="Aminopeptidase_N-like_N"/>
</dbReference>
<dbReference type="STRING" id="1341154.FCR2A7T_20160"/>
<evidence type="ECO:0000256" key="7">
    <source>
        <dbReference type="ARBA" id="ARBA00022670"/>
    </source>
</evidence>
<dbReference type="GO" id="GO:0006508">
    <property type="term" value="P:proteolysis"/>
    <property type="evidence" value="ECO:0007669"/>
    <property type="project" value="UniProtKB-KW"/>
</dbReference>
<evidence type="ECO:0000256" key="9">
    <source>
        <dbReference type="ARBA" id="ARBA00022729"/>
    </source>
</evidence>
<dbReference type="InterPro" id="IPR001930">
    <property type="entry name" value="Peptidase_M1"/>
</dbReference>
<dbReference type="PANTHER" id="PTHR11533">
    <property type="entry name" value="PROTEASE M1 ZINC METALLOPROTEASE"/>
    <property type="match status" value="1"/>
</dbReference>
<keyword evidence="10" id="KW-0378">Hydrolase</keyword>
<dbReference type="SUPFAM" id="SSF63737">
    <property type="entry name" value="Leukotriene A4 hydrolase N-terminal domain"/>
    <property type="match status" value="1"/>
</dbReference>
<feature type="domain" description="Peptidase M1 membrane alanine aminopeptidase" evidence="14">
    <location>
        <begin position="325"/>
        <end position="473"/>
    </location>
</feature>
<dbReference type="GO" id="GO:0070006">
    <property type="term" value="F:metalloaminopeptidase activity"/>
    <property type="evidence" value="ECO:0007669"/>
    <property type="project" value="TreeGrafter"/>
</dbReference>
<feature type="domain" description="Secretion system C-terminal sorting" evidence="16">
    <location>
        <begin position="580"/>
        <end position="645"/>
    </location>
</feature>
<feature type="signal peptide" evidence="13">
    <location>
        <begin position="1"/>
        <end position="27"/>
    </location>
</feature>
<protein>
    <recommendedName>
        <fullName evidence="5">Aminopeptidase N</fullName>
        <ecNumber evidence="4">3.4.11.2</ecNumber>
    </recommendedName>
</protein>
<dbReference type="Pfam" id="PF01433">
    <property type="entry name" value="Peptidase_M1"/>
    <property type="match status" value="1"/>
</dbReference>
<dbReference type="GO" id="GO:0043171">
    <property type="term" value="P:peptide catabolic process"/>
    <property type="evidence" value="ECO:0007669"/>
    <property type="project" value="TreeGrafter"/>
</dbReference>
<dbReference type="GO" id="GO:0005737">
    <property type="term" value="C:cytoplasm"/>
    <property type="evidence" value="ECO:0007669"/>
    <property type="project" value="TreeGrafter"/>
</dbReference>
<keyword evidence="12" id="KW-0482">Metalloprotease</keyword>
<evidence type="ECO:0000256" key="1">
    <source>
        <dbReference type="ARBA" id="ARBA00000098"/>
    </source>
</evidence>
<evidence type="ECO:0000256" key="13">
    <source>
        <dbReference type="SAM" id="SignalP"/>
    </source>
</evidence>
<dbReference type="CDD" id="cd09603">
    <property type="entry name" value="M1_APN_like"/>
    <property type="match status" value="1"/>
</dbReference>
<dbReference type="InterPro" id="IPR026444">
    <property type="entry name" value="Secre_tail"/>
</dbReference>
<keyword evidence="11" id="KW-0862">Zinc</keyword>
<dbReference type="NCBIfam" id="TIGR04183">
    <property type="entry name" value="Por_Secre_tail"/>
    <property type="match status" value="1"/>
</dbReference>
<evidence type="ECO:0000313" key="18">
    <source>
        <dbReference type="Proteomes" id="UP000319848"/>
    </source>
</evidence>
<dbReference type="Gene3D" id="1.10.390.10">
    <property type="entry name" value="Neutral Protease Domain 2"/>
    <property type="match status" value="1"/>
</dbReference>
<dbReference type="Proteomes" id="UP000319848">
    <property type="component" value="Unassembled WGS sequence"/>
</dbReference>
<dbReference type="InterPro" id="IPR027268">
    <property type="entry name" value="Peptidase_M4/M1_CTD_sf"/>
</dbReference>
<feature type="domain" description="Aminopeptidase N-like N-terminal" evidence="15">
    <location>
        <begin position="61"/>
        <end position="233"/>
    </location>
</feature>
<comment type="caution">
    <text evidence="17">The sequence shown here is derived from an EMBL/GenBank/DDBJ whole genome shotgun (WGS) entry which is preliminary data.</text>
</comment>
<keyword evidence="6" id="KW-0031">Aminopeptidase</keyword>
<dbReference type="EMBL" id="VLKQ01000016">
    <property type="protein sequence ID" value="TWI08279.1"/>
    <property type="molecule type" value="Genomic_DNA"/>
</dbReference>
<evidence type="ECO:0000256" key="6">
    <source>
        <dbReference type="ARBA" id="ARBA00022438"/>
    </source>
</evidence>
<dbReference type="GO" id="GO:0042277">
    <property type="term" value="F:peptide binding"/>
    <property type="evidence" value="ECO:0007669"/>
    <property type="project" value="TreeGrafter"/>
</dbReference>
<evidence type="ECO:0000256" key="11">
    <source>
        <dbReference type="ARBA" id="ARBA00022833"/>
    </source>
</evidence>
<evidence type="ECO:0000313" key="17">
    <source>
        <dbReference type="EMBL" id="TWI08279.1"/>
    </source>
</evidence>
<dbReference type="PRINTS" id="PR00756">
    <property type="entry name" value="ALADIPTASE"/>
</dbReference>
<evidence type="ECO:0000259" key="16">
    <source>
        <dbReference type="Pfam" id="PF18962"/>
    </source>
</evidence>
<dbReference type="EC" id="3.4.11.2" evidence="4"/>
<dbReference type="GO" id="GO:0016020">
    <property type="term" value="C:membrane"/>
    <property type="evidence" value="ECO:0007669"/>
    <property type="project" value="TreeGrafter"/>
</dbReference>
<sequence length="648" mass="72036">MGKFLKIMKKFALLFALLATYTGFSQTHDEEYHRMIEAEMKSASKTMNFRVNPNTQNYNVTYHKLEFTVDPAVYNISGVVTTNFTALSDMTSVTFDLTNQLTVSSVTQGATNLSFIQNTNNELVITLPTTLTTGNSTSVKITYSGEPATGEQAFTTSTHSGTPVLFTLSEPFGARDWWPCKQDLNDKVDSIDVYITAPSTYVSVSNGLEQSQVINGGNKTTHFHHGYPIPAYLICMAVTNYQIYNQQAGLGTVASPFYPVVNYIYAENNTASTRTQIDQTPLILNLYESLIGPYPFRNEKYGHAQFGWGGGMEHTTVSFMYNFSRSLIAHEMAHQWFGDKVTCGTWKDIWLNEGITEYMSGIVVENFDGAPNFVLWKNGKINNITSQNGGNLYLTDAQALNVNTIFSSRLSYDKGSMVTHMLRHKLGDTNFFQGLRNYLNDPALAYGYATTPQFKAHMEAVSGVNLTEFFNDWVYMQGFPTYTINAQTLGGNQVRITINQTSSHVSVPFFEVPVPIRITGAGGLTYDVVLDNTTNGQQFTVTAPFTPTGILFDPNKHIISKNSTANLGNASFELDQIISLYPNPANDRITIQLPTNIQLEKAEVYNTLGQLVATENQTEFNVNLLSNGLHIVKITTSEGVIHKNFIKK</sequence>
<dbReference type="SUPFAM" id="SSF55486">
    <property type="entry name" value="Metalloproteases ('zincins'), catalytic domain"/>
    <property type="match status" value="1"/>
</dbReference>
<dbReference type="GO" id="GO:0005615">
    <property type="term" value="C:extracellular space"/>
    <property type="evidence" value="ECO:0007669"/>
    <property type="project" value="TreeGrafter"/>
</dbReference>
<evidence type="ECO:0000256" key="3">
    <source>
        <dbReference type="ARBA" id="ARBA00010136"/>
    </source>
</evidence>
<keyword evidence="9 13" id="KW-0732">Signal</keyword>
<proteinExistence type="inferred from homology"/>
<evidence type="ECO:0000256" key="8">
    <source>
        <dbReference type="ARBA" id="ARBA00022723"/>
    </source>
</evidence>
<evidence type="ECO:0000256" key="5">
    <source>
        <dbReference type="ARBA" id="ARBA00015611"/>
    </source>
</evidence>
<keyword evidence="8" id="KW-0479">Metal-binding</keyword>
<evidence type="ECO:0000259" key="14">
    <source>
        <dbReference type="Pfam" id="PF01433"/>
    </source>
</evidence>